<evidence type="ECO:0000256" key="9">
    <source>
        <dbReference type="ARBA" id="ARBA00023235"/>
    </source>
</evidence>
<dbReference type="Gene3D" id="3.30.565.10">
    <property type="entry name" value="Histidine kinase-like ATPase, C-terminal domain"/>
    <property type="match status" value="1"/>
</dbReference>
<dbReference type="InterPro" id="IPR001241">
    <property type="entry name" value="Topo_IIA"/>
</dbReference>
<dbReference type="Pfam" id="PF02518">
    <property type="entry name" value="HATPase_c"/>
    <property type="match status" value="1"/>
</dbReference>
<dbReference type="OrthoDB" id="9802808at2"/>
<dbReference type="PANTHER" id="PTHR45866">
    <property type="entry name" value="DNA GYRASE/TOPOISOMERASE SUBUNIT B"/>
    <property type="match status" value="1"/>
</dbReference>
<comment type="function">
    <text evidence="11">A type II topoisomerase that negatively supercoils closed circular double-stranded (ds) DNA in an ATP-dependent manner to modulate DNA topology and maintain chromosomes in an underwound state. Negative supercoiling favors strand separation, and DNA replication, transcription, recombination and repair, all of which involve strand separation. Also able to catalyze the interconversion of other topological isomers of dsDNA rings, including catenanes and knotted rings. Type II topoisomerases break and join 2 DNA strands simultaneously in an ATP-dependent manner.</text>
</comment>
<feature type="binding site" evidence="11">
    <location>
        <position position="426"/>
    </location>
    <ligand>
        <name>Mg(2+)</name>
        <dbReference type="ChEBI" id="CHEBI:18420"/>
        <label>1</label>
        <note>catalytic</note>
    </ligand>
</feature>
<dbReference type="InterPro" id="IPR013760">
    <property type="entry name" value="Topo_IIA-like_dom_sf"/>
</dbReference>
<dbReference type="InterPro" id="IPR018522">
    <property type="entry name" value="TopoIIA_CS"/>
</dbReference>
<keyword evidence="3 11" id="KW-0479">Metal-binding</keyword>
<dbReference type="InterPro" id="IPR002288">
    <property type="entry name" value="DNA_gyrase_B_C"/>
</dbReference>
<feature type="domain" description="Toprim" evidence="12">
    <location>
        <begin position="420"/>
        <end position="534"/>
    </location>
</feature>
<evidence type="ECO:0000256" key="5">
    <source>
        <dbReference type="ARBA" id="ARBA00022840"/>
    </source>
</evidence>
<dbReference type="GO" id="GO:0006261">
    <property type="term" value="P:DNA-templated DNA replication"/>
    <property type="evidence" value="ECO:0007669"/>
    <property type="project" value="UniProtKB-UniRule"/>
</dbReference>
<comment type="miscellaneous">
    <text evidence="11">Few gyrases are as efficient as E.coli at forming negative supercoils. Not all organisms have 2 type II topoisomerases; in organisms with a single type II topoisomerase this enzyme also has to decatenate newly replicated chromosomes.</text>
</comment>
<comment type="subunit">
    <text evidence="11">Heterotetramer, composed of two GyrA and two GyrB chains. In the heterotetramer, GyrA contains the active site tyrosine that forms a transient covalent intermediate with DNA, while GyrB binds cofactors and catalyzes ATP hydrolysis.</text>
</comment>
<dbReference type="Pfam" id="PF00204">
    <property type="entry name" value="DNA_gyraseB"/>
    <property type="match status" value="1"/>
</dbReference>
<dbReference type="Pfam" id="PF01751">
    <property type="entry name" value="Toprim"/>
    <property type="match status" value="1"/>
</dbReference>
<dbReference type="InterPro" id="IPR006171">
    <property type="entry name" value="TOPRIM_dom"/>
</dbReference>
<evidence type="ECO:0000256" key="8">
    <source>
        <dbReference type="ARBA" id="ARBA00023125"/>
    </source>
</evidence>
<dbReference type="AlphaFoldDB" id="A0A3A1UJG2"/>
<dbReference type="Pfam" id="PF00986">
    <property type="entry name" value="DNA_gyraseB_C"/>
    <property type="match status" value="1"/>
</dbReference>
<comment type="subunit">
    <text evidence="10">Heterotetramer composed of ParC and ParE.</text>
</comment>
<evidence type="ECO:0000256" key="4">
    <source>
        <dbReference type="ARBA" id="ARBA00022741"/>
    </source>
</evidence>
<dbReference type="PRINTS" id="PR01159">
    <property type="entry name" value="DNAGYRASEB"/>
</dbReference>
<evidence type="ECO:0000256" key="6">
    <source>
        <dbReference type="ARBA" id="ARBA00022842"/>
    </source>
</evidence>
<dbReference type="Gene3D" id="3.40.50.670">
    <property type="match status" value="1"/>
</dbReference>
<dbReference type="GO" id="GO:0005737">
    <property type="term" value="C:cytoplasm"/>
    <property type="evidence" value="ECO:0007669"/>
    <property type="project" value="UniProtKB-SubCell"/>
</dbReference>
<dbReference type="InterPro" id="IPR000565">
    <property type="entry name" value="Topo_IIA_B"/>
</dbReference>
<name>A0A3A1UJG2_9BACL</name>
<feature type="binding site" evidence="11">
    <location>
        <position position="499"/>
    </location>
    <ligand>
        <name>Mg(2+)</name>
        <dbReference type="ChEBI" id="CHEBI:18420"/>
        <label>1</label>
        <note>catalytic</note>
    </ligand>
</feature>
<dbReference type="PROSITE" id="PS00177">
    <property type="entry name" value="TOPOISOMERASE_II"/>
    <property type="match status" value="1"/>
</dbReference>
<dbReference type="GO" id="GO:0034335">
    <property type="term" value="F:DNA negative supercoiling activity"/>
    <property type="evidence" value="ECO:0007669"/>
    <property type="project" value="UniProtKB-ARBA"/>
</dbReference>
<dbReference type="Proteomes" id="UP000266482">
    <property type="component" value="Unassembled WGS sequence"/>
</dbReference>
<comment type="similarity">
    <text evidence="2 11">Belongs to the type II topoisomerase GyrB family.</text>
</comment>
<keyword evidence="9 11" id="KW-0413">Isomerase</keyword>
<feature type="site" description="Interaction with DNA" evidence="11">
    <location>
        <position position="451"/>
    </location>
</feature>
<evidence type="ECO:0000256" key="2">
    <source>
        <dbReference type="ARBA" id="ARBA00010708"/>
    </source>
</evidence>
<comment type="caution">
    <text evidence="13">The sequence shown here is derived from an EMBL/GenBank/DDBJ whole genome shotgun (WGS) entry which is preliminary data.</text>
</comment>
<dbReference type="SMART" id="SM00387">
    <property type="entry name" value="HATPase_c"/>
    <property type="match status" value="1"/>
</dbReference>
<dbReference type="PRINTS" id="PR00418">
    <property type="entry name" value="TPI2FAMILY"/>
</dbReference>
<protein>
    <recommendedName>
        <fullName evidence="11">DNA gyrase subunit B</fullName>
        <ecNumber evidence="11">5.6.2.2</ecNumber>
    </recommendedName>
</protein>
<comment type="cofactor">
    <cofactor evidence="11">
        <name>Mg(2+)</name>
        <dbReference type="ChEBI" id="CHEBI:18420"/>
    </cofactor>
    <cofactor evidence="11">
        <name>Mn(2+)</name>
        <dbReference type="ChEBI" id="CHEBI:29035"/>
    </cofactor>
    <cofactor evidence="11">
        <name>Ca(2+)</name>
        <dbReference type="ChEBI" id="CHEBI:29108"/>
    </cofactor>
    <text evidence="11">Binds two Mg(2+) per subunit. The magnesium ions form salt bridges with both the protein and the DNA. Can also accept other divalent metal cations, such as Mn(2+) or Ca(2+).</text>
</comment>
<dbReference type="SUPFAM" id="SSF55874">
    <property type="entry name" value="ATPase domain of HSP90 chaperone/DNA topoisomerase II/histidine kinase"/>
    <property type="match status" value="1"/>
</dbReference>
<organism evidence="13 14">
    <name type="scientific">Paenibacillus nanensis</name>
    <dbReference type="NCBI Taxonomy" id="393251"/>
    <lineage>
        <taxon>Bacteria</taxon>
        <taxon>Bacillati</taxon>
        <taxon>Bacillota</taxon>
        <taxon>Bacilli</taxon>
        <taxon>Bacillales</taxon>
        <taxon>Paenibacillaceae</taxon>
        <taxon>Paenibacillus</taxon>
    </lineage>
</organism>
<evidence type="ECO:0000256" key="11">
    <source>
        <dbReference type="HAMAP-Rule" id="MF_01898"/>
    </source>
</evidence>
<dbReference type="InterPro" id="IPR036890">
    <property type="entry name" value="HATPase_C_sf"/>
</dbReference>
<evidence type="ECO:0000256" key="1">
    <source>
        <dbReference type="ARBA" id="ARBA00000185"/>
    </source>
</evidence>
<dbReference type="GO" id="GO:0003677">
    <property type="term" value="F:DNA binding"/>
    <property type="evidence" value="ECO:0007669"/>
    <property type="project" value="UniProtKB-KW"/>
</dbReference>
<reference evidence="13 14" key="1">
    <citation type="submission" date="2018-09" db="EMBL/GenBank/DDBJ databases">
        <title>Paenibacillus aracenensis nov. sp. isolated from a cave in southern Spain.</title>
        <authorList>
            <person name="Jurado V."/>
            <person name="Gutierrez-Patricio S."/>
            <person name="Gonzalez-Pimentel J.L."/>
            <person name="Miller A.Z."/>
            <person name="Laiz L."/>
            <person name="Saiz-Jimenez C."/>
        </authorList>
    </citation>
    <scope>NUCLEOTIDE SEQUENCE [LARGE SCALE GENOMIC DNA]</scope>
    <source>
        <strain evidence="13 14">DSM 22867</strain>
    </source>
</reference>
<dbReference type="PANTHER" id="PTHR45866:SF1">
    <property type="entry name" value="DNA GYRASE SUBUNIT B, MITOCHONDRIAL"/>
    <property type="match status" value="1"/>
</dbReference>
<dbReference type="EC" id="5.6.2.2" evidence="11"/>
<evidence type="ECO:0000256" key="10">
    <source>
        <dbReference type="ARBA" id="ARBA00063644"/>
    </source>
</evidence>
<dbReference type="Gene3D" id="3.30.230.10">
    <property type="match status" value="1"/>
</dbReference>
<dbReference type="GO" id="GO:0005694">
    <property type="term" value="C:chromosome"/>
    <property type="evidence" value="ECO:0007669"/>
    <property type="project" value="InterPro"/>
</dbReference>
<dbReference type="HAMAP" id="MF_01898">
    <property type="entry name" value="GyrB"/>
    <property type="match status" value="1"/>
</dbReference>
<dbReference type="CDD" id="cd03366">
    <property type="entry name" value="TOPRIM_TopoIIA_GyrB"/>
    <property type="match status" value="1"/>
</dbReference>
<proteinExistence type="inferred from homology"/>
<dbReference type="SUPFAM" id="SSF54211">
    <property type="entry name" value="Ribosomal protein S5 domain 2-like"/>
    <property type="match status" value="1"/>
</dbReference>
<gene>
    <name evidence="11 13" type="primary">gyrB</name>
    <name evidence="13" type="ORF">D3P08_25605</name>
</gene>
<dbReference type="InterPro" id="IPR014721">
    <property type="entry name" value="Ribsml_uS5_D2-typ_fold_subgr"/>
</dbReference>
<keyword evidence="7 11" id="KW-0799">Topoisomerase</keyword>
<dbReference type="GO" id="GO:0006265">
    <property type="term" value="P:DNA topological change"/>
    <property type="evidence" value="ECO:0007669"/>
    <property type="project" value="UniProtKB-UniRule"/>
</dbReference>
<dbReference type="NCBIfam" id="NF011501">
    <property type="entry name" value="PRK14939.1"/>
    <property type="match status" value="1"/>
</dbReference>
<dbReference type="CDD" id="cd00822">
    <property type="entry name" value="TopoII_Trans_DNA_gyrase"/>
    <property type="match status" value="1"/>
</dbReference>
<keyword evidence="6 11" id="KW-0460">Magnesium</keyword>
<keyword evidence="11" id="KW-0963">Cytoplasm</keyword>
<dbReference type="InterPro" id="IPR013759">
    <property type="entry name" value="Topo_IIA_B_C"/>
</dbReference>
<feature type="binding site" evidence="11">
    <location>
        <position position="501"/>
    </location>
    <ligand>
        <name>Mg(2+)</name>
        <dbReference type="ChEBI" id="CHEBI:18420"/>
        <label>2</label>
    </ligand>
</feature>
<dbReference type="FunFam" id="3.40.50.670:FF:000002">
    <property type="entry name" value="DNA gyrase subunit B"/>
    <property type="match status" value="1"/>
</dbReference>
<keyword evidence="5 11" id="KW-0067">ATP-binding</keyword>
<dbReference type="InterPro" id="IPR013506">
    <property type="entry name" value="Topo_IIA_bsu_dom2"/>
</dbReference>
<dbReference type="SMART" id="SM00433">
    <property type="entry name" value="TOP2c"/>
    <property type="match status" value="1"/>
</dbReference>
<keyword evidence="14" id="KW-1185">Reference proteome</keyword>
<dbReference type="FunFam" id="3.30.565.10:FF:000002">
    <property type="entry name" value="DNA gyrase subunit B"/>
    <property type="match status" value="1"/>
</dbReference>
<dbReference type="InterPro" id="IPR020568">
    <property type="entry name" value="Ribosomal_Su5_D2-typ_SF"/>
</dbReference>
<dbReference type="NCBIfam" id="TIGR01059">
    <property type="entry name" value="gyrB"/>
    <property type="match status" value="1"/>
</dbReference>
<evidence type="ECO:0000313" key="14">
    <source>
        <dbReference type="Proteomes" id="UP000266482"/>
    </source>
</evidence>
<dbReference type="CDD" id="cd16928">
    <property type="entry name" value="HATPase_GyrB-like"/>
    <property type="match status" value="1"/>
</dbReference>
<accession>A0A3A1UJG2</accession>
<dbReference type="GO" id="GO:0005524">
    <property type="term" value="F:ATP binding"/>
    <property type="evidence" value="ECO:0007669"/>
    <property type="project" value="UniProtKB-UniRule"/>
</dbReference>
<dbReference type="PROSITE" id="PS50880">
    <property type="entry name" value="TOPRIM"/>
    <property type="match status" value="1"/>
</dbReference>
<keyword evidence="8" id="KW-0238">DNA-binding</keyword>
<dbReference type="EMBL" id="QXQA01000025">
    <property type="protein sequence ID" value="RIX47041.1"/>
    <property type="molecule type" value="Genomic_DNA"/>
</dbReference>
<dbReference type="SUPFAM" id="SSF56719">
    <property type="entry name" value="Type II DNA topoisomerase"/>
    <property type="match status" value="1"/>
</dbReference>
<evidence type="ECO:0000256" key="7">
    <source>
        <dbReference type="ARBA" id="ARBA00023029"/>
    </source>
</evidence>
<comment type="subcellular location">
    <subcellularLocation>
        <location evidence="11">Cytoplasm</location>
    </subcellularLocation>
</comment>
<dbReference type="NCBIfam" id="NF004189">
    <property type="entry name" value="PRK05644.1"/>
    <property type="match status" value="1"/>
</dbReference>
<dbReference type="InterPro" id="IPR003594">
    <property type="entry name" value="HATPase_dom"/>
</dbReference>
<dbReference type="RefSeq" id="WP_119602970.1">
    <property type="nucleotide sequence ID" value="NZ_QXQA01000025.1"/>
</dbReference>
<evidence type="ECO:0000256" key="3">
    <source>
        <dbReference type="ARBA" id="ARBA00022723"/>
    </source>
</evidence>
<dbReference type="InterPro" id="IPR034160">
    <property type="entry name" value="TOPRIM_GyrB"/>
</dbReference>
<feature type="site" description="Interaction with DNA" evidence="11">
    <location>
        <position position="454"/>
    </location>
</feature>
<dbReference type="FunFam" id="3.30.230.10:FF:000005">
    <property type="entry name" value="DNA gyrase subunit B"/>
    <property type="match status" value="1"/>
</dbReference>
<feature type="binding site" evidence="11">
    <location>
        <position position="499"/>
    </location>
    <ligand>
        <name>Mg(2+)</name>
        <dbReference type="ChEBI" id="CHEBI:18420"/>
        <label>2</label>
    </ligand>
</feature>
<dbReference type="InterPro" id="IPR011557">
    <property type="entry name" value="GyrB"/>
</dbReference>
<dbReference type="GO" id="GO:0046872">
    <property type="term" value="F:metal ion binding"/>
    <property type="evidence" value="ECO:0007669"/>
    <property type="project" value="UniProtKB-KW"/>
</dbReference>
<evidence type="ECO:0000259" key="12">
    <source>
        <dbReference type="PROSITE" id="PS50880"/>
    </source>
</evidence>
<keyword evidence="4 11" id="KW-0547">Nucleotide-binding</keyword>
<evidence type="ECO:0000313" key="13">
    <source>
        <dbReference type="EMBL" id="RIX47041.1"/>
    </source>
</evidence>
<sequence length="636" mass="71104">MSLEQHTYDESQIQVLEGLEAVRKRPGMYIGSTSGKGLHHLVWEVVDNSIDEALAGYCNKIDVIVHENNSITVIDNGRGIPVGMNAKLQKSTLEVVMTVLHAGGKFGGEGYKVSGGLHGVGVSVVNALSEHVRVQVSRDGKIYQQEYRRGIPQYDVKVIGDTDTTGTRTTFLPDPEIFTDTTVYDYETLQNRIRELAFLNKGIEITLTDERTGVSNSFKYDGGINEFVTFLNRNREVLHETPIYVEGAKDNIQVEVSLQYNDSYSENIYSFANNINTHEGGTHESGFKSALTRIINDYARKSSLIKDNDSNFSGDDVREGLTAIISVKIPEPQFEGQTKTKLGNSEVRGIVESFFAEKFQEFMDENPTVSRKIVEKGLQAARAREAARKARELTRRKSALEVGSLPGKLADCSSKDASISELYIVEGDSAGGSAKQGRDRHFQAILPLRGKILNVEKARLDRILGNAEIRAIITALGTGISDDFDISKARYHKIIIMTDADVDGAHIRTLLLTFFYRYMRQIIEAGFVYIAQPPLFKIERNKVVRYALTEKERDAIIAEFGEGAKVNIQRYKGLGEMDATQLWETTMDPESRSMLQVSIQDAIEADTIFDTLMGDNVEPRREFIQKYAKYVTNLDI</sequence>
<comment type="catalytic activity">
    <reaction evidence="1 11">
        <text>ATP-dependent breakage, passage and rejoining of double-stranded DNA.</text>
        <dbReference type="EC" id="5.6.2.2"/>
    </reaction>
</comment>